<dbReference type="WBParaSite" id="PgR067_g030_t05">
    <property type="protein sequence ID" value="PgR067_g030_t05"/>
    <property type="gene ID" value="PgR067_g030"/>
</dbReference>
<keyword evidence="2" id="KW-1185">Reference proteome</keyword>
<dbReference type="InterPro" id="IPR002999">
    <property type="entry name" value="Tudor"/>
</dbReference>
<proteinExistence type="predicted"/>
<sequence>MNNITLFDATLGSAEGQLSKSRQGAFKPLQIPAGNGQFLDAIVSYVESLISLYVQLPSAASILAELQGVLPSYYNSGTGYMFNPVPGATAIAKIGLNNEYFRVMVIKREDPLLVKVIGFTCSLNSHSLLAVHLLPC</sequence>
<dbReference type="Proteomes" id="UP000887569">
    <property type="component" value="Unplaced"/>
</dbReference>
<organism evidence="2 3">
    <name type="scientific">Parascaris univalens</name>
    <name type="common">Nematode worm</name>
    <dbReference type="NCBI Taxonomy" id="6257"/>
    <lineage>
        <taxon>Eukaryota</taxon>
        <taxon>Metazoa</taxon>
        <taxon>Ecdysozoa</taxon>
        <taxon>Nematoda</taxon>
        <taxon>Chromadorea</taxon>
        <taxon>Rhabditida</taxon>
        <taxon>Spirurina</taxon>
        <taxon>Ascaridomorpha</taxon>
        <taxon>Ascaridoidea</taxon>
        <taxon>Ascarididae</taxon>
        <taxon>Parascaris</taxon>
    </lineage>
</organism>
<evidence type="ECO:0000313" key="3">
    <source>
        <dbReference type="WBParaSite" id="PgR067_g030_t05"/>
    </source>
</evidence>
<accession>A0A915BY95</accession>
<name>A0A915BY95_PARUN</name>
<evidence type="ECO:0000259" key="1">
    <source>
        <dbReference type="Pfam" id="PF00567"/>
    </source>
</evidence>
<dbReference type="AlphaFoldDB" id="A0A915BY95"/>
<reference evidence="3" key="1">
    <citation type="submission" date="2022-11" db="UniProtKB">
        <authorList>
            <consortium name="WormBaseParasite"/>
        </authorList>
    </citation>
    <scope>IDENTIFICATION</scope>
</reference>
<evidence type="ECO:0000313" key="2">
    <source>
        <dbReference type="Proteomes" id="UP000887569"/>
    </source>
</evidence>
<protein>
    <submittedName>
        <fullName evidence="3">Tudor domain-containing protein</fullName>
    </submittedName>
</protein>
<feature type="domain" description="Tudor" evidence="1">
    <location>
        <begin position="37"/>
        <end position="114"/>
    </location>
</feature>
<dbReference type="Pfam" id="PF00567">
    <property type="entry name" value="TUDOR"/>
    <property type="match status" value="1"/>
</dbReference>